<dbReference type="CDD" id="cd00082">
    <property type="entry name" value="HisKA"/>
    <property type="match status" value="1"/>
</dbReference>
<accession>A0ABS1HH33</accession>
<keyword evidence="7" id="KW-0812">Transmembrane</keyword>
<protein>
    <recommendedName>
        <fullName evidence="2">histidine kinase</fullName>
        <ecNumber evidence="2">2.7.13.3</ecNumber>
    </recommendedName>
</protein>
<dbReference type="RefSeq" id="WP_200463742.1">
    <property type="nucleotide sequence ID" value="NZ_JAENRR010000006.1"/>
</dbReference>
<feature type="transmembrane region" description="Helical" evidence="7">
    <location>
        <begin position="256"/>
        <end position="277"/>
    </location>
</feature>
<feature type="chain" id="PRO_5046266257" description="histidine kinase" evidence="8">
    <location>
        <begin position="23"/>
        <end position="684"/>
    </location>
</feature>
<comment type="catalytic activity">
    <reaction evidence="1">
        <text>ATP + protein L-histidine = ADP + protein N-phospho-L-histidine.</text>
        <dbReference type="EC" id="2.7.13.3"/>
    </reaction>
</comment>
<keyword evidence="8" id="KW-0732">Signal</keyword>
<evidence type="ECO:0000256" key="6">
    <source>
        <dbReference type="ARBA" id="ARBA00023012"/>
    </source>
</evidence>
<gene>
    <name evidence="11" type="ORF">JIV24_04110</name>
</gene>
<keyword evidence="6" id="KW-0902">Two-component regulatory system</keyword>
<dbReference type="SUPFAM" id="SSF55785">
    <property type="entry name" value="PYP-like sensor domain (PAS domain)"/>
    <property type="match status" value="1"/>
</dbReference>
<dbReference type="Pfam" id="PF00497">
    <property type="entry name" value="SBP_bac_3"/>
    <property type="match status" value="1"/>
</dbReference>
<evidence type="ECO:0000313" key="11">
    <source>
        <dbReference type="EMBL" id="MBK3516514.1"/>
    </source>
</evidence>
<dbReference type="PROSITE" id="PS50113">
    <property type="entry name" value="PAC"/>
    <property type="match status" value="1"/>
</dbReference>
<dbReference type="PRINTS" id="PR00344">
    <property type="entry name" value="BCTRLSENSOR"/>
</dbReference>
<dbReference type="Proteomes" id="UP000605676">
    <property type="component" value="Unassembled WGS sequence"/>
</dbReference>
<dbReference type="SUPFAM" id="SSF47384">
    <property type="entry name" value="Homodimeric domain of signal transducing histidine kinase"/>
    <property type="match status" value="1"/>
</dbReference>
<sequence length="684" mass="77819">MQKTAKLILALLILITFGEAHANLSEKVKIGVHYNPPLCFIDSSGQAQGIFIDIIHEVAIINNWDIEYIQTNLSDGIEELNFGKFDFLTTVARTKEREQVLNFNNETIFTNWGIVYCNKANNFESIPDLNNKSLALEKGDIHAKALLKLLNDFNISVNVIWCENLNEVFSKIESHEADAGAVNKIYGYQQNIDQKLKATPILFNPVNVHIAGGPLSSQLLSKFDNALKRIKKENPEFYQNTINQWLTKDARHIPQWVINVIYILLCLTLILLITLLIQQRVVKKRTSKLNEAQKIGNIRERTIKQLEHEQTLILNSLDEQVVFMDNNYNLVWANDAFKKTSDVPFEQLIGQKCYSAYFNRDTPCEFCNYETCLSTNRTEVREHTSTISGKIFTHKTHPVFDSEHKAIGFVEILSDISEKKKYEEELIAAKEKAEQSDYLKSAFLANMSHEIRTPMNAIIGFSELLEDDKLSSVEKKNYLNIIQSNGNQLLKLISDILIFSQIESGHVNLQYSNVKVVDFLSDIYHQFENEIKKYDKSLDISLECDINDHLELETDLVRLKQIVFNLITNAIKFTEKGSITIGGTVKNEQLNIFVKDTGIGIPKSKHKEVFKRFSQVENTNMKKASGSGLGLTIAHDLIKQLGGNISLESEPDVGSTFYLTHPLSRYNLAKGAELFDSKILNSKK</sequence>
<dbReference type="SMART" id="SM00388">
    <property type="entry name" value="HisKA"/>
    <property type="match status" value="1"/>
</dbReference>
<comment type="caution">
    <text evidence="11">The sequence shown here is derived from an EMBL/GenBank/DDBJ whole genome shotgun (WGS) entry which is preliminary data.</text>
</comment>
<keyword evidence="12" id="KW-1185">Reference proteome</keyword>
<dbReference type="InterPro" id="IPR050736">
    <property type="entry name" value="Sensor_HK_Regulatory"/>
</dbReference>
<keyword evidence="7" id="KW-1133">Transmembrane helix</keyword>
<dbReference type="Gene3D" id="1.10.287.130">
    <property type="match status" value="1"/>
</dbReference>
<dbReference type="SUPFAM" id="SSF53850">
    <property type="entry name" value="Periplasmic binding protein-like II"/>
    <property type="match status" value="1"/>
</dbReference>
<evidence type="ECO:0000256" key="5">
    <source>
        <dbReference type="ARBA" id="ARBA00022777"/>
    </source>
</evidence>
<feature type="signal peptide" evidence="8">
    <location>
        <begin position="1"/>
        <end position="22"/>
    </location>
</feature>
<evidence type="ECO:0000256" key="4">
    <source>
        <dbReference type="ARBA" id="ARBA00022679"/>
    </source>
</evidence>
<evidence type="ECO:0000256" key="1">
    <source>
        <dbReference type="ARBA" id="ARBA00000085"/>
    </source>
</evidence>
<keyword evidence="3" id="KW-0597">Phosphoprotein</keyword>
<dbReference type="Gene3D" id="3.30.565.10">
    <property type="entry name" value="Histidine kinase-like ATPase, C-terminal domain"/>
    <property type="match status" value="1"/>
</dbReference>
<dbReference type="InterPro" id="IPR005467">
    <property type="entry name" value="His_kinase_dom"/>
</dbReference>
<dbReference type="InterPro" id="IPR036097">
    <property type="entry name" value="HisK_dim/P_sf"/>
</dbReference>
<dbReference type="Pfam" id="PF02518">
    <property type="entry name" value="HATPase_c"/>
    <property type="match status" value="1"/>
</dbReference>
<proteinExistence type="predicted"/>
<dbReference type="InterPro" id="IPR036890">
    <property type="entry name" value="HATPase_C_sf"/>
</dbReference>
<dbReference type="InterPro" id="IPR013656">
    <property type="entry name" value="PAS_4"/>
</dbReference>
<name>A0ABS1HH33_9BACT</name>
<dbReference type="CDD" id="cd16922">
    <property type="entry name" value="HATPase_EvgS-ArcB-TorS-like"/>
    <property type="match status" value="1"/>
</dbReference>
<dbReference type="PANTHER" id="PTHR43711">
    <property type="entry name" value="TWO-COMPONENT HISTIDINE KINASE"/>
    <property type="match status" value="1"/>
</dbReference>
<reference evidence="11 12" key="1">
    <citation type="submission" date="2021-01" db="EMBL/GenBank/DDBJ databases">
        <title>Carboxyliciviraga sp.nov., isolated from coastal sediments.</title>
        <authorList>
            <person name="Lu D."/>
            <person name="Zhang T."/>
        </authorList>
    </citation>
    <scope>NUCLEOTIDE SEQUENCE [LARGE SCALE GENOMIC DNA]</scope>
    <source>
        <strain evidence="11 12">N1Y132</strain>
    </source>
</reference>
<dbReference type="Pfam" id="PF00512">
    <property type="entry name" value="HisKA"/>
    <property type="match status" value="1"/>
</dbReference>
<dbReference type="InterPro" id="IPR003594">
    <property type="entry name" value="HATPase_dom"/>
</dbReference>
<dbReference type="InterPro" id="IPR001638">
    <property type="entry name" value="Solute-binding_3/MltF_N"/>
</dbReference>
<evidence type="ECO:0000256" key="3">
    <source>
        <dbReference type="ARBA" id="ARBA00022553"/>
    </source>
</evidence>
<dbReference type="PANTHER" id="PTHR43711:SF31">
    <property type="entry name" value="HISTIDINE KINASE"/>
    <property type="match status" value="1"/>
</dbReference>
<evidence type="ECO:0000256" key="7">
    <source>
        <dbReference type="SAM" id="Phobius"/>
    </source>
</evidence>
<dbReference type="InterPro" id="IPR004358">
    <property type="entry name" value="Sig_transdc_His_kin-like_C"/>
</dbReference>
<dbReference type="InterPro" id="IPR000700">
    <property type="entry name" value="PAS-assoc_C"/>
</dbReference>
<dbReference type="Gene3D" id="3.30.450.20">
    <property type="entry name" value="PAS domain"/>
    <property type="match status" value="1"/>
</dbReference>
<evidence type="ECO:0000259" key="9">
    <source>
        <dbReference type="PROSITE" id="PS50109"/>
    </source>
</evidence>
<organism evidence="11 12">
    <name type="scientific">Carboxylicivirga marina</name>
    <dbReference type="NCBI Taxonomy" id="2800988"/>
    <lineage>
        <taxon>Bacteria</taxon>
        <taxon>Pseudomonadati</taxon>
        <taxon>Bacteroidota</taxon>
        <taxon>Bacteroidia</taxon>
        <taxon>Marinilabiliales</taxon>
        <taxon>Marinilabiliaceae</taxon>
        <taxon>Carboxylicivirga</taxon>
    </lineage>
</organism>
<dbReference type="SMART" id="SM00062">
    <property type="entry name" value="PBPb"/>
    <property type="match status" value="1"/>
</dbReference>
<keyword evidence="7" id="KW-0472">Membrane</keyword>
<dbReference type="Pfam" id="PF08448">
    <property type="entry name" value="PAS_4"/>
    <property type="match status" value="1"/>
</dbReference>
<feature type="domain" description="PAC" evidence="10">
    <location>
        <begin position="376"/>
        <end position="428"/>
    </location>
</feature>
<dbReference type="PROSITE" id="PS50109">
    <property type="entry name" value="HIS_KIN"/>
    <property type="match status" value="1"/>
</dbReference>
<evidence type="ECO:0000259" key="10">
    <source>
        <dbReference type="PROSITE" id="PS50113"/>
    </source>
</evidence>
<feature type="domain" description="Histidine kinase" evidence="9">
    <location>
        <begin position="446"/>
        <end position="665"/>
    </location>
</feature>
<dbReference type="InterPro" id="IPR003661">
    <property type="entry name" value="HisK_dim/P_dom"/>
</dbReference>
<dbReference type="EC" id="2.7.13.3" evidence="2"/>
<dbReference type="InterPro" id="IPR035965">
    <property type="entry name" value="PAS-like_dom_sf"/>
</dbReference>
<keyword evidence="5" id="KW-0418">Kinase</keyword>
<dbReference type="SUPFAM" id="SSF55874">
    <property type="entry name" value="ATPase domain of HSP90 chaperone/DNA topoisomerase II/histidine kinase"/>
    <property type="match status" value="1"/>
</dbReference>
<evidence type="ECO:0000256" key="2">
    <source>
        <dbReference type="ARBA" id="ARBA00012438"/>
    </source>
</evidence>
<evidence type="ECO:0000313" key="12">
    <source>
        <dbReference type="Proteomes" id="UP000605676"/>
    </source>
</evidence>
<keyword evidence="4" id="KW-0808">Transferase</keyword>
<evidence type="ECO:0000256" key="8">
    <source>
        <dbReference type="SAM" id="SignalP"/>
    </source>
</evidence>
<dbReference type="SMART" id="SM00387">
    <property type="entry name" value="HATPase_c"/>
    <property type="match status" value="1"/>
</dbReference>
<dbReference type="Gene3D" id="3.40.190.10">
    <property type="entry name" value="Periplasmic binding protein-like II"/>
    <property type="match status" value="2"/>
</dbReference>
<dbReference type="EMBL" id="JAENRR010000006">
    <property type="protein sequence ID" value="MBK3516514.1"/>
    <property type="molecule type" value="Genomic_DNA"/>
</dbReference>